<dbReference type="EMBL" id="CP035282">
    <property type="protein sequence ID" value="QAT63252.1"/>
    <property type="molecule type" value="Genomic_DNA"/>
</dbReference>
<dbReference type="GO" id="GO:0140359">
    <property type="term" value="F:ABC-type transporter activity"/>
    <property type="evidence" value="ECO:0007669"/>
    <property type="project" value="InterPro"/>
</dbReference>
<dbReference type="GO" id="GO:0016020">
    <property type="term" value="C:membrane"/>
    <property type="evidence" value="ECO:0007669"/>
    <property type="project" value="UniProtKB-SubCell"/>
</dbReference>
<dbReference type="InterPro" id="IPR013525">
    <property type="entry name" value="ABC2_TM"/>
</dbReference>
<evidence type="ECO:0000313" key="8">
    <source>
        <dbReference type="Proteomes" id="UP000287969"/>
    </source>
</evidence>
<dbReference type="KEGG" id="spoa:EQM13_17630"/>
<dbReference type="PANTHER" id="PTHR43471">
    <property type="entry name" value="ABC TRANSPORTER PERMEASE"/>
    <property type="match status" value="1"/>
</dbReference>
<evidence type="ECO:0000259" key="6">
    <source>
        <dbReference type="Pfam" id="PF12698"/>
    </source>
</evidence>
<reference evidence="8" key="1">
    <citation type="submission" date="2019-01" db="EMBL/GenBank/DDBJ databases">
        <title>Draft genomes of a novel of Sporanaerobacter strains.</title>
        <authorList>
            <person name="Ma S."/>
        </authorList>
    </citation>
    <scope>NUCLEOTIDE SEQUENCE [LARGE SCALE GENOMIC DNA]</scope>
    <source>
        <strain evidence="8">NJN-17</strain>
    </source>
</reference>
<proteinExistence type="predicted"/>
<dbReference type="OrthoDB" id="5486437at2"/>
<dbReference type="Proteomes" id="UP000287969">
    <property type="component" value="Chromosome"/>
</dbReference>
<feature type="transmembrane region" description="Helical" evidence="5">
    <location>
        <begin position="24"/>
        <end position="44"/>
    </location>
</feature>
<name>A0A410QGN0_9FIRM</name>
<dbReference type="Pfam" id="PF12698">
    <property type="entry name" value="ABC2_membrane_3"/>
    <property type="match status" value="1"/>
</dbReference>
<feature type="transmembrane region" description="Helical" evidence="5">
    <location>
        <begin position="360"/>
        <end position="380"/>
    </location>
</feature>
<feature type="transmembrane region" description="Helical" evidence="5">
    <location>
        <begin position="269"/>
        <end position="297"/>
    </location>
</feature>
<evidence type="ECO:0000256" key="3">
    <source>
        <dbReference type="ARBA" id="ARBA00022989"/>
    </source>
</evidence>
<keyword evidence="8" id="KW-1185">Reference proteome</keyword>
<organism evidence="7 8">
    <name type="scientific">Acidilutibacter cellobiosedens</name>
    <dbReference type="NCBI Taxonomy" id="2507161"/>
    <lineage>
        <taxon>Bacteria</taxon>
        <taxon>Bacillati</taxon>
        <taxon>Bacillota</taxon>
        <taxon>Tissierellia</taxon>
        <taxon>Tissierellales</taxon>
        <taxon>Acidilutibacteraceae</taxon>
        <taxon>Acidilutibacter</taxon>
    </lineage>
</organism>
<feature type="transmembrane region" description="Helical" evidence="5">
    <location>
        <begin position="309"/>
        <end position="328"/>
    </location>
</feature>
<dbReference type="Gene3D" id="3.40.1710.10">
    <property type="entry name" value="abc type-2 transporter like domain"/>
    <property type="match status" value="1"/>
</dbReference>
<feature type="transmembrane region" description="Helical" evidence="5">
    <location>
        <begin position="236"/>
        <end position="257"/>
    </location>
</feature>
<sequence>MNFNHISIILKKELVDMFRDKKTIISSILIPIIIFPLIYGFMGLSQKNISKGIEEHGVDIALVSESKDSSIVDFFKNDSEFNIIETKNPQKSLEEGDIKALINISENFDDNISKDKVASITVNYDDSNQTSIMAMSIIRETISKYSASIVSNKLKDRGIDPSILNPINIKEEGIAQEGGTGAMIFSMLFPLMLSIYSVTSSLPSATDNGAGEKERGTLEPLLTTQVNRTSLFIGKYLAITISGIIGTFSSILGLFIAQRFNTELLGEGVNFTFLSIIMISLSAICLTLIFSALELAISIYARSFKEAQTYLSPLSIVVMIPAFATYMIDPKSISTTYFNIPIVSQISIMKELIVGIYNPVHIALSFSWAIIYIILATIFARKMFENESVIFRV</sequence>
<gene>
    <name evidence="7" type="ORF">EQM13_17630</name>
</gene>
<accession>A0A410QGN0</accession>
<evidence type="ECO:0000256" key="5">
    <source>
        <dbReference type="SAM" id="Phobius"/>
    </source>
</evidence>
<evidence type="ECO:0000313" key="7">
    <source>
        <dbReference type="EMBL" id="QAT63252.1"/>
    </source>
</evidence>
<keyword evidence="4 5" id="KW-0472">Membrane</keyword>
<dbReference type="PANTHER" id="PTHR43471:SF3">
    <property type="entry name" value="ABC TRANSPORTER PERMEASE PROTEIN NATB"/>
    <property type="match status" value="1"/>
</dbReference>
<protein>
    <submittedName>
        <fullName evidence="7">ABC transporter permease</fullName>
    </submittedName>
</protein>
<comment type="subcellular location">
    <subcellularLocation>
        <location evidence="1">Membrane</location>
        <topology evidence="1">Multi-pass membrane protein</topology>
    </subcellularLocation>
</comment>
<evidence type="ECO:0000256" key="1">
    <source>
        <dbReference type="ARBA" id="ARBA00004141"/>
    </source>
</evidence>
<keyword evidence="3 5" id="KW-1133">Transmembrane helix</keyword>
<dbReference type="AlphaFoldDB" id="A0A410QGN0"/>
<evidence type="ECO:0000256" key="4">
    <source>
        <dbReference type="ARBA" id="ARBA00023136"/>
    </source>
</evidence>
<keyword evidence="2 5" id="KW-0812">Transmembrane</keyword>
<feature type="domain" description="ABC-2 type transporter transmembrane" evidence="6">
    <location>
        <begin position="21"/>
        <end position="380"/>
    </location>
</feature>
<dbReference type="RefSeq" id="WP_071139457.1">
    <property type="nucleotide sequence ID" value="NZ_CP035282.1"/>
</dbReference>
<evidence type="ECO:0000256" key="2">
    <source>
        <dbReference type="ARBA" id="ARBA00022692"/>
    </source>
</evidence>